<dbReference type="CDD" id="cd00882">
    <property type="entry name" value="Ras_like_GTPase"/>
    <property type="match status" value="1"/>
</dbReference>
<organism evidence="2 3">
    <name type="scientific">Rhizopogon vesiculosus</name>
    <dbReference type="NCBI Taxonomy" id="180088"/>
    <lineage>
        <taxon>Eukaryota</taxon>
        <taxon>Fungi</taxon>
        <taxon>Dikarya</taxon>
        <taxon>Basidiomycota</taxon>
        <taxon>Agaricomycotina</taxon>
        <taxon>Agaricomycetes</taxon>
        <taxon>Agaricomycetidae</taxon>
        <taxon>Boletales</taxon>
        <taxon>Suillineae</taxon>
        <taxon>Rhizopogonaceae</taxon>
        <taxon>Rhizopogon</taxon>
    </lineage>
</organism>
<dbReference type="GO" id="GO:0005525">
    <property type="term" value="F:GTP binding"/>
    <property type="evidence" value="ECO:0007669"/>
    <property type="project" value="InterPro"/>
</dbReference>
<dbReference type="InterPro" id="IPR006073">
    <property type="entry name" value="GTP-bd"/>
</dbReference>
<accession>A0A1J8Q4U6</accession>
<dbReference type="STRING" id="180088.A0A1J8Q4U6"/>
<dbReference type="SUPFAM" id="SSF52540">
    <property type="entry name" value="P-loop containing nucleoside triphosphate hydrolases"/>
    <property type="match status" value="1"/>
</dbReference>
<dbReference type="AlphaFoldDB" id="A0A1J8Q4U6"/>
<dbReference type="OrthoDB" id="8954335at2759"/>
<evidence type="ECO:0000259" key="1">
    <source>
        <dbReference type="Pfam" id="PF01926"/>
    </source>
</evidence>
<dbReference type="Pfam" id="PF01926">
    <property type="entry name" value="MMR_HSR1"/>
    <property type="match status" value="1"/>
</dbReference>
<reference evidence="2 3" key="1">
    <citation type="submission" date="2016-03" db="EMBL/GenBank/DDBJ databases">
        <title>Comparative genomics of the ectomycorrhizal sister species Rhizopogon vinicolor and Rhizopogon vesiculosus (Basidiomycota: Boletales) reveals a divergence of the mating type B locus.</title>
        <authorList>
            <person name="Mujic A.B."/>
            <person name="Kuo A."/>
            <person name="Tritt A."/>
            <person name="Lipzen A."/>
            <person name="Chen C."/>
            <person name="Johnson J."/>
            <person name="Sharma A."/>
            <person name="Barry K."/>
            <person name="Grigoriev I.V."/>
            <person name="Spatafora J.W."/>
        </authorList>
    </citation>
    <scope>NUCLEOTIDE SEQUENCE [LARGE SCALE GENOMIC DNA]</scope>
    <source>
        <strain evidence="2 3">AM-OR11-056</strain>
    </source>
</reference>
<proteinExistence type="predicted"/>
<dbReference type="Proteomes" id="UP000183567">
    <property type="component" value="Unassembled WGS sequence"/>
</dbReference>
<protein>
    <recommendedName>
        <fullName evidence="1">G domain-containing protein</fullName>
    </recommendedName>
</protein>
<dbReference type="PROSITE" id="PS00675">
    <property type="entry name" value="SIGMA54_INTERACT_1"/>
    <property type="match status" value="1"/>
</dbReference>
<name>A0A1J8Q4U6_9AGAM</name>
<evidence type="ECO:0000313" key="2">
    <source>
        <dbReference type="EMBL" id="OJA15663.1"/>
    </source>
</evidence>
<dbReference type="EMBL" id="LVVM01002958">
    <property type="protein sequence ID" value="OJA15663.1"/>
    <property type="molecule type" value="Genomic_DNA"/>
</dbReference>
<gene>
    <name evidence="2" type="ORF">AZE42_11876</name>
</gene>
<comment type="caution">
    <text evidence="2">The sequence shown here is derived from an EMBL/GenBank/DDBJ whole genome shotgun (WGS) entry which is preliminary data.</text>
</comment>
<dbReference type="InterPro" id="IPR025662">
    <property type="entry name" value="Sigma_54_int_dom_ATP-bd_1"/>
</dbReference>
<keyword evidence="3" id="KW-1185">Reference proteome</keyword>
<dbReference type="Gene3D" id="3.40.50.300">
    <property type="entry name" value="P-loop containing nucleotide triphosphate hydrolases"/>
    <property type="match status" value="1"/>
</dbReference>
<evidence type="ECO:0000313" key="3">
    <source>
        <dbReference type="Proteomes" id="UP000183567"/>
    </source>
</evidence>
<dbReference type="InterPro" id="IPR027417">
    <property type="entry name" value="P-loop_NTPase"/>
</dbReference>
<feature type="domain" description="G" evidence="1">
    <location>
        <begin position="8"/>
        <end position="131"/>
    </location>
</feature>
<sequence length="295" mass="33179">MTEILGNIVLVGETGSGKSSIINMIAGTKVAPISNRAAGCIFEYHSYVLPVHGRNFRFFDTAGLNEGETVGAMEHSVTISKLYKLITRLDGGIHLLMLCMRGPRIKNATHQNWKNFHEILCKKQVPAVLVVTGMENEENLDKWWWNNRGALEDQGICPDDAACITAVRGRTLRDGCRAFDDQYEKSLAKIQNLVLNRVLLRTPHIDKINWFYEVARKISFQWTKIREAKEIQKIADACICQRKKGPDLGRSSLKLIFGSDNTVPAAEVPTQTFCFFLLFDIRAVCVKLSHTLPVT</sequence>